<proteinExistence type="inferred from homology"/>
<dbReference type="GO" id="GO:0000340">
    <property type="term" value="F:RNA 7-methylguanosine cap binding"/>
    <property type="evidence" value="ECO:0007669"/>
    <property type="project" value="TreeGrafter"/>
</dbReference>
<evidence type="ECO:0000256" key="2">
    <source>
        <dbReference type="ARBA" id="ARBA00022540"/>
    </source>
</evidence>
<evidence type="ECO:0000256" key="5">
    <source>
        <dbReference type="ARBA" id="ARBA00022917"/>
    </source>
</evidence>
<keyword evidence="8" id="KW-1185">Reference proteome</keyword>
<dbReference type="GO" id="GO:0006417">
    <property type="term" value="P:regulation of translation"/>
    <property type="evidence" value="ECO:0007669"/>
    <property type="project" value="UniProtKB-KW"/>
</dbReference>
<protein>
    <submittedName>
        <fullName evidence="7">Uncharacterized protein</fullName>
    </submittedName>
</protein>
<dbReference type="EMBL" id="UYYB01101190">
    <property type="protein sequence ID" value="VDM78172.1"/>
    <property type="molecule type" value="Genomic_DNA"/>
</dbReference>
<dbReference type="AlphaFoldDB" id="A0A3P7LFX0"/>
<keyword evidence="5 6" id="KW-0648">Protein biosynthesis</keyword>
<dbReference type="PANTHER" id="PTHR11960:SF8">
    <property type="entry name" value="EUKARYOTIC TRANSLATION INITIATION FACTOR 4E1-RELATED"/>
    <property type="match status" value="1"/>
</dbReference>
<accession>A0A3P7LFX0</accession>
<sequence>MQVKNGSPGDVLDSIWLELLLAMTGEQFGDDSDLICGLVCSVREKGSKIEMWTKEWKAEEGNMRIGYKFFHSIFDTVLHCLNEQCCAGC</sequence>
<evidence type="ECO:0000313" key="8">
    <source>
        <dbReference type="Proteomes" id="UP000270094"/>
    </source>
</evidence>
<dbReference type="InterPro" id="IPR001040">
    <property type="entry name" value="TIF_eIF_4E"/>
</dbReference>
<evidence type="ECO:0000256" key="1">
    <source>
        <dbReference type="ARBA" id="ARBA00009860"/>
    </source>
</evidence>
<dbReference type="Pfam" id="PF01652">
    <property type="entry name" value="IF4E"/>
    <property type="match status" value="1"/>
</dbReference>
<evidence type="ECO:0000256" key="4">
    <source>
        <dbReference type="ARBA" id="ARBA00022884"/>
    </source>
</evidence>
<dbReference type="InterPro" id="IPR023398">
    <property type="entry name" value="TIF_eIF4e-like"/>
</dbReference>
<dbReference type="OrthoDB" id="590761at2759"/>
<evidence type="ECO:0000313" key="7">
    <source>
        <dbReference type="EMBL" id="VDM78172.1"/>
    </source>
</evidence>
<organism evidence="7 8">
    <name type="scientific">Strongylus vulgaris</name>
    <name type="common">Blood worm</name>
    <dbReference type="NCBI Taxonomy" id="40348"/>
    <lineage>
        <taxon>Eukaryota</taxon>
        <taxon>Metazoa</taxon>
        <taxon>Ecdysozoa</taxon>
        <taxon>Nematoda</taxon>
        <taxon>Chromadorea</taxon>
        <taxon>Rhabditida</taxon>
        <taxon>Rhabditina</taxon>
        <taxon>Rhabditomorpha</taxon>
        <taxon>Strongyloidea</taxon>
        <taxon>Strongylidae</taxon>
        <taxon>Strongylus</taxon>
    </lineage>
</organism>
<keyword evidence="3" id="KW-0810">Translation regulation</keyword>
<dbReference type="SUPFAM" id="SSF55418">
    <property type="entry name" value="eIF4e-like"/>
    <property type="match status" value="1"/>
</dbReference>
<dbReference type="PANTHER" id="PTHR11960">
    <property type="entry name" value="EUKARYOTIC TRANSLATION INITIATION FACTOR 4E RELATED"/>
    <property type="match status" value="1"/>
</dbReference>
<gene>
    <name evidence="7" type="ORF">SVUK_LOCUS13170</name>
</gene>
<evidence type="ECO:0000256" key="6">
    <source>
        <dbReference type="RuleBase" id="RU004374"/>
    </source>
</evidence>
<reference evidence="7 8" key="1">
    <citation type="submission" date="2018-11" db="EMBL/GenBank/DDBJ databases">
        <authorList>
            <consortium name="Pathogen Informatics"/>
        </authorList>
    </citation>
    <scope>NUCLEOTIDE SEQUENCE [LARGE SCALE GENOMIC DNA]</scope>
</reference>
<keyword evidence="2 6" id="KW-0396">Initiation factor</keyword>
<comment type="similarity">
    <text evidence="1 6">Belongs to the eukaryotic initiation factor 4E family.</text>
</comment>
<dbReference type="Proteomes" id="UP000270094">
    <property type="component" value="Unassembled WGS sequence"/>
</dbReference>
<name>A0A3P7LFX0_STRVU</name>
<keyword evidence="4 6" id="KW-0694">RNA-binding</keyword>
<evidence type="ECO:0000256" key="3">
    <source>
        <dbReference type="ARBA" id="ARBA00022845"/>
    </source>
</evidence>
<dbReference type="Gene3D" id="3.30.760.10">
    <property type="entry name" value="RNA Cap, Translation Initiation Factor Eif4e"/>
    <property type="match status" value="1"/>
</dbReference>
<dbReference type="GO" id="GO:0003743">
    <property type="term" value="F:translation initiation factor activity"/>
    <property type="evidence" value="ECO:0007669"/>
    <property type="project" value="UniProtKB-KW"/>
</dbReference>
<dbReference type="GO" id="GO:0016281">
    <property type="term" value="C:eukaryotic translation initiation factor 4F complex"/>
    <property type="evidence" value="ECO:0007669"/>
    <property type="project" value="TreeGrafter"/>
</dbReference>